<dbReference type="PROSITE" id="PS51186">
    <property type="entry name" value="GNAT"/>
    <property type="match status" value="1"/>
</dbReference>
<proteinExistence type="inferred from homology"/>
<dbReference type="PANTHER" id="PTHR23091">
    <property type="entry name" value="N-TERMINAL ACETYLTRANSFERASE"/>
    <property type="match status" value="1"/>
</dbReference>
<evidence type="ECO:0000256" key="3">
    <source>
        <dbReference type="RuleBase" id="RU363094"/>
    </source>
</evidence>
<gene>
    <name evidence="5" type="primary">rimI</name>
    <name evidence="5" type="ORF">ENV60_01450</name>
</gene>
<feature type="domain" description="N-acetyltransferase" evidence="4">
    <location>
        <begin position="4"/>
        <end position="147"/>
    </location>
</feature>
<accession>A0A7C4TAJ7</accession>
<dbReference type="InterPro" id="IPR045047">
    <property type="entry name" value="Ard1-like"/>
</dbReference>
<dbReference type="CDD" id="cd04301">
    <property type="entry name" value="NAT_SF"/>
    <property type="match status" value="1"/>
</dbReference>
<dbReference type="GO" id="GO:0031415">
    <property type="term" value="C:NatA complex"/>
    <property type="evidence" value="ECO:0007669"/>
    <property type="project" value="InterPro"/>
</dbReference>
<keyword evidence="1 5" id="KW-0808">Transferase</keyword>
<comment type="subcellular location">
    <subcellularLocation>
        <location evidence="3">Cytoplasm</location>
    </subcellularLocation>
</comment>
<protein>
    <recommendedName>
        <fullName evidence="3">[Ribosomal protein bS18]-alanine N-acetyltransferase</fullName>
        <ecNumber evidence="3">2.3.1.266</ecNumber>
    </recommendedName>
</protein>
<dbReference type="SUPFAM" id="SSF55729">
    <property type="entry name" value="Acyl-CoA N-acyltransferases (Nat)"/>
    <property type="match status" value="1"/>
</dbReference>
<dbReference type="InterPro" id="IPR000182">
    <property type="entry name" value="GNAT_dom"/>
</dbReference>
<dbReference type="InterPro" id="IPR006464">
    <property type="entry name" value="AcTrfase_RimI/Ard1"/>
</dbReference>
<reference evidence="5" key="1">
    <citation type="journal article" date="2020" name="mSystems">
        <title>Genome- and Community-Level Interaction Insights into Carbon Utilization and Element Cycling Functions of Hydrothermarchaeota in Hydrothermal Sediment.</title>
        <authorList>
            <person name="Zhou Z."/>
            <person name="Liu Y."/>
            <person name="Xu W."/>
            <person name="Pan J."/>
            <person name="Luo Z.H."/>
            <person name="Li M."/>
        </authorList>
    </citation>
    <scope>NUCLEOTIDE SEQUENCE [LARGE SCALE GENOMIC DNA]</scope>
    <source>
        <strain evidence="5">SpSt-774</strain>
    </source>
</reference>
<keyword evidence="3" id="KW-0963">Cytoplasm</keyword>
<sequence length="151" mass="17830">MKEVSYHPMRFEDLDEVYKLEYQLFPNPWPRSFFENDLQRFNTIALVARDTTKPVGYVIGNCIDLELHITNIGVAPDYQRQGIAQHLMKEVEEIARNRGCIYAYLEVRVNNLPAINLYKKIGYRILYLRKNYYLDGTDAYVMGKELQKEVL</sequence>
<dbReference type="Pfam" id="PF00583">
    <property type="entry name" value="Acetyltransf_1"/>
    <property type="match status" value="1"/>
</dbReference>
<dbReference type="Gene3D" id="3.40.630.30">
    <property type="match status" value="1"/>
</dbReference>
<name>A0A7C4TAJ7_UNCW3</name>
<comment type="catalytic activity">
    <reaction evidence="3">
        <text>N-terminal L-alanyl-[ribosomal protein bS18] + acetyl-CoA = N-terminal N(alpha)-acetyl-L-alanyl-[ribosomal protein bS18] + CoA + H(+)</text>
        <dbReference type="Rhea" id="RHEA:43756"/>
        <dbReference type="Rhea" id="RHEA-COMP:10676"/>
        <dbReference type="Rhea" id="RHEA-COMP:10677"/>
        <dbReference type="ChEBI" id="CHEBI:15378"/>
        <dbReference type="ChEBI" id="CHEBI:57287"/>
        <dbReference type="ChEBI" id="CHEBI:57288"/>
        <dbReference type="ChEBI" id="CHEBI:64718"/>
        <dbReference type="ChEBI" id="CHEBI:83683"/>
        <dbReference type="EC" id="2.3.1.266"/>
    </reaction>
</comment>
<comment type="similarity">
    <text evidence="3">Belongs to the acetyltransferase family. RimI subfamily.</text>
</comment>
<dbReference type="AlphaFoldDB" id="A0A7C4TAJ7"/>
<evidence type="ECO:0000256" key="2">
    <source>
        <dbReference type="ARBA" id="ARBA00023315"/>
    </source>
</evidence>
<dbReference type="InterPro" id="IPR016181">
    <property type="entry name" value="Acyl_CoA_acyltransferase"/>
</dbReference>
<dbReference type="NCBIfam" id="TIGR01575">
    <property type="entry name" value="rimI"/>
    <property type="match status" value="1"/>
</dbReference>
<dbReference type="EMBL" id="DTGZ01000027">
    <property type="protein sequence ID" value="HGV96948.1"/>
    <property type="molecule type" value="Genomic_DNA"/>
</dbReference>
<dbReference type="GO" id="GO:0008999">
    <property type="term" value="F:protein-N-terminal-alanine acetyltransferase activity"/>
    <property type="evidence" value="ECO:0007669"/>
    <property type="project" value="UniProtKB-EC"/>
</dbReference>
<evidence type="ECO:0000259" key="4">
    <source>
        <dbReference type="PROSITE" id="PS51186"/>
    </source>
</evidence>
<keyword evidence="2" id="KW-0012">Acyltransferase</keyword>
<organism evidence="5">
    <name type="scientific">candidate division WOR-3 bacterium</name>
    <dbReference type="NCBI Taxonomy" id="2052148"/>
    <lineage>
        <taxon>Bacteria</taxon>
        <taxon>Bacteria division WOR-3</taxon>
    </lineage>
</organism>
<evidence type="ECO:0000313" key="5">
    <source>
        <dbReference type="EMBL" id="HGV96948.1"/>
    </source>
</evidence>
<evidence type="ECO:0000256" key="1">
    <source>
        <dbReference type="ARBA" id="ARBA00022679"/>
    </source>
</evidence>
<comment type="caution">
    <text evidence="5">The sequence shown here is derived from an EMBL/GenBank/DDBJ whole genome shotgun (WGS) entry which is preliminary data.</text>
</comment>
<dbReference type="EC" id="2.3.1.266" evidence="3"/>
<comment type="function">
    <text evidence="3">Acetylates the N-terminal alanine of ribosomal protein bS18.</text>
</comment>
<dbReference type="PANTHER" id="PTHR23091:SF4">
    <property type="entry name" value="N-TERMINAL AMINO-ACID N(ALPHA)-ACETYLTRANSFERASE NATA"/>
    <property type="match status" value="1"/>
</dbReference>